<dbReference type="GO" id="GO:0006646">
    <property type="term" value="P:phosphatidylethanolamine biosynthetic process"/>
    <property type="evidence" value="ECO:0007669"/>
    <property type="project" value="TreeGrafter"/>
</dbReference>
<comment type="pathway">
    <text evidence="3">Phospholipid metabolism; phosphatidylethanolamine biosynthesis; phosphatidylethanolamine from ethanolamine: step 1/3.</text>
</comment>
<dbReference type="STRING" id="29172.A0A0D8XKL3"/>
<evidence type="ECO:0000256" key="1">
    <source>
        <dbReference type="ARBA" id="ARBA00023209"/>
    </source>
</evidence>
<dbReference type="Proteomes" id="UP000053766">
    <property type="component" value="Unassembled WGS sequence"/>
</dbReference>
<dbReference type="GO" id="GO:0004305">
    <property type="term" value="F:ethanolamine kinase activity"/>
    <property type="evidence" value="ECO:0007669"/>
    <property type="project" value="UniProtKB-EC"/>
</dbReference>
<proteinExistence type="inferred from homology"/>
<evidence type="ECO:0000256" key="2">
    <source>
        <dbReference type="ARBA" id="ARBA00023264"/>
    </source>
</evidence>
<keyword evidence="1" id="KW-0594">Phospholipid biosynthesis</keyword>
<name>A0A0D8XKL3_DICVI</name>
<keyword evidence="6" id="KW-0418">Kinase</keyword>
<reference evidence="7" key="2">
    <citation type="journal article" date="2016" name="Sci. Rep.">
        <title>Dictyocaulus viviparus genome, variome and transcriptome elucidate lungworm biology and support future intervention.</title>
        <authorList>
            <person name="McNulty S.N."/>
            <person name="Strube C."/>
            <person name="Rosa B.A."/>
            <person name="Martin J.C."/>
            <person name="Tyagi R."/>
            <person name="Choi Y.J."/>
            <person name="Wang Q."/>
            <person name="Hallsworth Pepin K."/>
            <person name="Zhang X."/>
            <person name="Ozersky P."/>
            <person name="Wilson R.K."/>
            <person name="Sternberg P.W."/>
            <person name="Gasser R.B."/>
            <person name="Mitreva M."/>
        </authorList>
    </citation>
    <scope>NUCLEOTIDE SEQUENCE [LARGE SCALE GENOMIC DNA]</scope>
    <source>
        <strain evidence="7">HannoverDv2000</strain>
    </source>
</reference>
<accession>A0A0D8XKL3</accession>
<dbReference type="PANTHER" id="PTHR22603:SF66">
    <property type="entry name" value="ETHANOLAMINE KINASE"/>
    <property type="match status" value="1"/>
</dbReference>
<dbReference type="AlphaFoldDB" id="A0A0D8XKL3"/>
<dbReference type="GO" id="GO:0005737">
    <property type="term" value="C:cytoplasm"/>
    <property type="evidence" value="ECO:0007669"/>
    <property type="project" value="TreeGrafter"/>
</dbReference>
<protein>
    <recommendedName>
        <fullName evidence="5">ethanolamine kinase</fullName>
        <ecNumber evidence="5">2.7.1.82</ecNumber>
    </recommendedName>
</protein>
<reference evidence="6 7" key="1">
    <citation type="submission" date="2013-11" db="EMBL/GenBank/DDBJ databases">
        <title>Draft genome of the bovine lungworm Dictyocaulus viviparus.</title>
        <authorList>
            <person name="Mitreva M."/>
        </authorList>
    </citation>
    <scope>NUCLEOTIDE SEQUENCE [LARGE SCALE GENOMIC DNA]</scope>
    <source>
        <strain evidence="6 7">HannoverDv2000</strain>
    </source>
</reference>
<evidence type="ECO:0000256" key="4">
    <source>
        <dbReference type="ARBA" id="ARBA00038211"/>
    </source>
</evidence>
<gene>
    <name evidence="6" type="ORF">DICVIV_09679</name>
</gene>
<keyword evidence="1" id="KW-0443">Lipid metabolism</keyword>
<evidence type="ECO:0000313" key="6">
    <source>
        <dbReference type="EMBL" id="KJH44282.1"/>
    </source>
</evidence>
<dbReference type="EMBL" id="KN716485">
    <property type="protein sequence ID" value="KJH44282.1"/>
    <property type="molecule type" value="Genomic_DNA"/>
</dbReference>
<organism evidence="6 7">
    <name type="scientific">Dictyocaulus viviparus</name>
    <name type="common">Bovine lungworm</name>
    <dbReference type="NCBI Taxonomy" id="29172"/>
    <lineage>
        <taxon>Eukaryota</taxon>
        <taxon>Metazoa</taxon>
        <taxon>Ecdysozoa</taxon>
        <taxon>Nematoda</taxon>
        <taxon>Chromadorea</taxon>
        <taxon>Rhabditida</taxon>
        <taxon>Rhabditina</taxon>
        <taxon>Rhabditomorpha</taxon>
        <taxon>Strongyloidea</taxon>
        <taxon>Metastrongylidae</taxon>
        <taxon>Dictyocaulus</taxon>
    </lineage>
</organism>
<evidence type="ECO:0000256" key="3">
    <source>
        <dbReference type="ARBA" id="ARBA00037883"/>
    </source>
</evidence>
<keyword evidence="1" id="KW-0444">Lipid biosynthesis</keyword>
<dbReference type="CDD" id="cd05157">
    <property type="entry name" value="ETNK_euk"/>
    <property type="match status" value="1"/>
</dbReference>
<dbReference type="Pfam" id="PF01633">
    <property type="entry name" value="Choline_kinase"/>
    <property type="match status" value="1"/>
</dbReference>
<dbReference type="Gene3D" id="3.90.1200.10">
    <property type="match status" value="1"/>
</dbReference>
<keyword evidence="7" id="KW-1185">Reference proteome</keyword>
<sequence length="343" mass="40276">MNVPFLNVQLPITGCIRNDNSVLEIIRAVRPQWKTKSIQFELYTAGITNKIFSAFVDSSDKLIFRVFGRNTEHFIDREKELEAMEKLYKNHLAAPLYARFINGIVCGYLPGSTISIDDLKNPHIQKKICSTIAAYHNMDGVPIRNDKNLFPFRKIRDFIGNIGDRASSEQIDFINELPNHLEEIQSLVLPLEEEITFCHNDLLVHNILFDPISEQVRFLDYEYADYNYAIFDLANHFCEYAGVENPDYSRCPNERYRREFLRMYLEERFGKVDDNRLNQLTERCVLFQALAHLLWSSWSIVQSQNSTLDFDYISYARLRYDQYLKLMKELKSSNKETIKTKDC</sequence>
<evidence type="ECO:0000313" key="7">
    <source>
        <dbReference type="Proteomes" id="UP000053766"/>
    </source>
</evidence>
<dbReference type="Gene3D" id="3.30.200.20">
    <property type="entry name" value="Phosphorylase Kinase, domain 1"/>
    <property type="match status" value="1"/>
</dbReference>
<keyword evidence="6" id="KW-0808">Transferase</keyword>
<keyword evidence="2" id="KW-1208">Phospholipid metabolism</keyword>
<evidence type="ECO:0000256" key="5">
    <source>
        <dbReference type="ARBA" id="ARBA00038874"/>
    </source>
</evidence>
<comment type="similarity">
    <text evidence="4">Belongs to the choline/ethanolamine kinase family.</text>
</comment>
<dbReference type="PANTHER" id="PTHR22603">
    <property type="entry name" value="CHOLINE/ETHANOALAMINE KINASE"/>
    <property type="match status" value="1"/>
</dbReference>
<dbReference type="OrthoDB" id="10267235at2759"/>
<dbReference type="InterPro" id="IPR011009">
    <property type="entry name" value="Kinase-like_dom_sf"/>
</dbReference>
<dbReference type="EC" id="2.7.1.82" evidence="5"/>
<dbReference type="SUPFAM" id="SSF56112">
    <property type="entry name" value="Protein kinase-like (PK-like)"/>
    <property type="match status" value="1"/>
</dbReference>